<dbReference type="InterPro" id="IPR012340">
    <property type="entry name" value="NA-bd_OB-fold"/>
</dbReference>
<comment type="caution">
    <text evidence="1">The sequence shown here is derived from an EMBL/GenBank/DDBJ whole genome shotgun (WGS) entry which is preliminary data.</text>
</comment>
<dbReference type="EMBL" id="JAHRIP010038810">
    <property type="protein sequence ID" value="MEQ2295626.1"/>
    <property type="molecule type" value="Genomic_DNA"/>
</dbReference>
<accession>A0ABV0YPI2</accession>
<dbReference type="Proteomes" id="UP001469553">
    <property type="component" value="Unassembled WGS sequence"/>
</dbReference>
<sequence>MPSVDHPFLVCSLNRNTKTIPILNGWKQLVEKHQRNSDIQQLERALELSAMKKVLSGKVHVPLRNLQLKEDSCVVTLCLWREAAIQQFSVGDHINVSHVKLSQSSYGPHLQSTSFSKVERKEEEMSEVHIIGVDTCDTPNQLEVLLENGSTLFIASNLWKPFEEEILKAKLTVAIKVKGKHIIEITQK</sequence>
<name>A0ABV0YPI2_9TELE</name>
<protein>
    <recommendedName>
        <fullName evidence="3">Replication factor A1</fullName>
    </recommendedName>
</protein>
<reference evidence="1 2" key="1">
    <citation type="submission" date="2021-06" db="EMBL/GenBank/DDBJ databases">
        <authorList>
            <person name="Palmer J.M."/>
        </authorList>
    </citation>
    <scope>NUCLEOTIDE SEQUENCE [LARGE SCALE GENOMIC DNA]</scope>
    <source>
        <strain evidence="1 2">AS_MEX2019</strain>
        <tissue evidence="1">Muscle</tissue>
    </source>
</reference>
<keyword evidence="2" id="KW-1185">Reference proteome</keyword>
<proteinExistence type="predicted"/>
<evidence type="ECO:0008006" key="3">
    <source>
        <dbReference type="Google" id="ProtNLM"/>
    </source>
</evidence>
<gene>
    <name evidence="1" type="ORF">AMECASPLE_016386</name>
</gene>
<dbReference type="Gene3D" id="2.40.50.140">
    <property type="entry name" value="Nucleic acid-binding proteins"/>
    <property type="match status" value="1"/>
</dbReference>
<evidence type="ECO:0000313" key="2">
    <source>
        <dbReference type="Proteomes" id="UP001469553"/>
    </source>
</evidence>
<evidence type="ECO:0000313" key="1">
    <source>
        <dbReference type="EMBL" id="MEQ2295626.1"/>
    </source>
</evidence>
<organism evidence="1 2">
    <name type="scientific">Ameca splendens</name>
    <dbReference type="NCBI Taxonomy" id="208324"/>
    <lineage>
        <taxon>Eukaryota</taxon>
        <taxon>Metazoa</taxon>
        <taxon>Chordata</taxon>
        <taxon>Craniata</taxon>
        <taxon>Vertebrata</taxon>
        <taxon>Euteleostomi</taxon>
        <taxon>Actinopterygii</taxon>
        <taxon>Neopterygii</taxon>
        <taxon>Teleostei</taxon>
        <taxon>Neoteleostei</taxon>
        <taxon>Acanthomorphata</taxon>
        <taxon>Ovalentaria</taxon>
        <taxon>Atherinomorphae</taxon>
        <taxon>Cyprinodontiformes</taxon>
        <taxon>Goodeidae</taxon>
        <taxon>Ameca</taxon>
    </lineage>
</organism>